<dbReference type="OrthoDB" id="26136at2759"/>
<evidence type="ECO:0000256" key="1">
    <source>
        <dbReference type="ARBA" id="ARBA00004308"/>
    </source>
</evidence>
<gene>
    <name evidence="8" type="ORF">FH972_025075</name>
</gene>
<keyword evidence="6" id="KW-0472">Membrane</keyword>
<evidence type="ECO:0000256" key="4">
    <source>
        <dbReference type="ARBA" id="ARBA00022801"/>
    </source>
</evidence>
<evidence type="ECO:0000313" key="8">
    <source>
        <dbReference type="EMBL" id="KAB8437396.1"/>
    </source>
</evidence>
<dbReference type="CDD" id="cd11385">
    <property type="entry name" value="RagC_like"/>
    <property type="match status" value="1"/>
</dbReference>
<dbReference type="GO" id="GO:0005634">
    <property type="term" value="C:nucleus"/>
    <property type="evidence" value="ECO:0007669"/>
    <property type="project" value="TreeGrafter"/>
</dbReference>
<dbReference type="Gene3D" id="3.30.450.190">
    <property type="match status" value="1"/>
</dbReference>
<organism evidence="8 9">
    <name type="scientific">Carpinus fangiana</name>
    <dbReference type="NCBI Taxonomy" id="176857"/>
    <lineage>
        <taxon>Eukaryota</taxon>
        <taxon>Viridiplantae</taxon>
        <taxon>Streptophyta</taxon>
        <taxon>Embryophyta</taxon>
        <taxon>Tracheophyta</taxon>
        <taxon>Spermatophyta</taxon>
        <taxon>Magnoliopsida</taxon>
        <taxon>eudicotyledons</taxon>
        <taxon>Gunneridae</taxon>
        <taxon>Pentapetalae</taxon>
        <taxon>rosids</taxon>
        <taxon>fabids</taxon>
        <taxon>Fagales</taxon>
        <taxon>Betulaceae</taxon>
        <taxon>Carpinus</taxon>
    </lineage>
</organism>
<dbReference type="FunFam" id="3.30.450.190:FF:000005">
    <property type="entry name" value="Gtr1 g domain containing protein"/>
    <property type="match status" value="1"/>
</dbReference>
<dbReference type="GO" id="GO:1904263">
    <property type="term" value="P:positive regulation of TORC1 signaling"/>
    <property type="evidence" value="ECO:0007669"/>
    <property type="project" value="TreeGrafter"/>
</dbReference>
<comment type="subcellular location">
    <subcellularLocation>
        <location evidence="1">Endomembrane system</location>
    </subcellularLocation>
</comment>
<evidence type="ECO:0000313" key="9">
    <source>
        <dbReference type="Proteomes" id="UP000327013"/>
    </source>
</evidence>
<dbReference type="GO" id="GO:0003924">
    <property type="term" value="F:GTPase activity"/>
    <property type="evidence" value="ECO:0007669"/>
    <property type="project" value="TreeGrafter"/>
</dbReference>
<dbReference type="GO" id="GO:0005525">
    <property type="term" value="F:GTP binding"/>
    <property type="evidence" value="ECO:0007669"/>
    <property type="project" value="UniProtKB-KW"/>
</dbReference>
<evidence type="ECO:0000256" key="2">
    <source>
        <dbReference type="ARBA" id="ARBA00007756"/>
    </source>
</evidence>
<dbReference type="GO" id="GO:0010507">
    <property type="term" value="P:negative regulation of autophagy"/>
    <property type="evidence" value="ECO:0007669"/>
    <property type="project" value="TreeGrafter"/>
</dbReference>
<comment type="catalytic activity">
    <reaction evidence="7">
        <text>GTP + H2O = GDP + phosphate + H(+)</text>
        <dbReference type="Rhea" id="RHEA:19669"/>
        <dbReference type="ChEBI" id="CHEBI:15377"/>
        <dbReference type="ChEBI" id="CHEBI:15378"/>
        <dbReference type="ChEBI" id="CHEBI:37565"/>
        <dbReference type="ChEBI" id="CHEBI:43474"/>
        <dbReference type="ChEBI" id="CHEBI:58189"/>
    </reaction>
    <physiologicalReaction direction="left-to-right" evidence="7">
        <dbReference type="Rhea" id="RHEA:19670"/>
    </physiologicalReaction>
</comment>
<dbReference type="InterPro" id="IPR027417">
    <property type="entry name" value="P-loop_NTPase"/>
</dbReference>
<protein>
    <recommendedName>
        <fullName evidence="10">GTP-binding protein</fullName>
    </recommendedName>
</protein>
<comment type="similarity">
    <text evidence="2">Belongs to the GTR/RAG GTP-binding protein family.</text>
</comment>
<dbReference type="InterPro" id="IPR006762">
    <property type="entry name" value="Gtr1_RagA"/>
</dbReference>
<dbReference type="EMBL" id="VIBQ01000036">
    <property type="protein sequence ID" value="KAB8437396.1"/>
    <property type="molecule type" value="Genomic_DNA"/>
</dbReference>
<dbReference type="FunFam" id="3.40.50.300:FF:001086">
    <property type="entry name" value="GTP-binding protein GTR2"/>
    <property type="match status" value="1"/>
</dbReference>
<evidence type="ECO:0000256" key="5">
    <source>
        <dbReference type="ARBA" id="ARBA00023134"/>
    </source>
</evidence>
<comment type="caution">
    <text evidence="8">The sequence shown here is derived from an EMBL/GenBank/DDBJ whole genome shotgun (WGS) entry which is preliminary data.</text>
</comment>
<dbReference type="PANTHER" id="PTHR11259:SF2">
    <property type="entry name" value="GH16429P"/>
    <property type="match status" value="1"/>
</dbReference>
<dbReference type="Gene3D" id="3.40.50.300">
    <property type="entry name" value="P-loop containing nucleotide triphosphate hydrolases"/>
    <property type="match status" value="1"/>
</dbReference>
<dbReference type="AlphaFoldDB" id="A0A5N6L071"/>
<evidence type="ECO:0000256" key="6">
    <source>
        <dbReference type="ARBA" id="ARBA00023136"/>
    </source>
</evidence>
<evidence type="ECO:0000256" key="7">
    <source>
        <dbReference type="ARBA" id="ARBA00049117"/>
    </source>
</evidence>
<evidence type="ECO:0008006" key="10">
    <source>
        <dbReference type="Google" id="ProtNLM"/>
    </source>
</evidence>
<dbReference type="GO" id="GO:0009267">
    <property type="term" value="P:cellular response to starvation"/>
    <property type="evidence" value="ECO:0007669"/>
    <property type="project" value="TreeGrafter"/>
</dbReference>
<keyword evidence="5" id="KW-0342">GTP-binding</keyword>
<dbReference type="Proteomes" id="UP000327013">
    <property type="component" value="Unassembled WGS sequence"/>
</dbReference>
<dbReference type="InterPro" id="IPR039400">
    <property type="entry name" value="RagC/D"/>
</dbReference>
<reference evidence="8 9" key="1">
    <citation type="submission" date="2019-06" db="EMBL/GenBank/DDBJ databases">
        <title>A chromosomal-level reference genome of Carpinus fangiana (Coryloideae, Betulaceae).</title>
        <authorList>
            <person name="Yang X."/>
            <person name="Wang Z."/>
            <person name="Zhang L."/>
            <person name="Hao G."/>
            <person name="Liu J."/>
            <person name="Yang Y."/>
        </authorList>
    </citation>
    <scope>NUCLEOTIDE SEQUENCE [LARGE SCALE GENOMIC DNA]</scope>
    <source>
        <strain evidence="8">Cfa_2016G</strain>
        <tissue evidence="8">Leaf</tissue>
    </source>
</reference>
<dbReference type="GO" id="GO:1990131">
    <property type="term" value="C:Gtr1-Gtr2 GTPase complex"/>
    <property type="evidence" value="ECO:0007669"/>
    <property type="project" value="TreeGrafter"/>
</dbReference>
<sequence length="374" mass="42690">MQNRYYDGGGMEEEKPRLLLMGLRRSGRSSIANVVFNKLPPSDTLYLESTRDINKERMHSFMDFQVWDIPAGVSYLDAPDQDIDGIFSSVGALIWVIDAQDEYFTAIQRLNDTILYLCRRYHSPQHPDNPFDGMPHIEVFVHKVDGLSDDFRADVFRDIQQRILDDVADHGFDAAPIHFYSTSIYDATIFEAFSKVIQRLVPQLPALENLLNGLCSKTGVEKAYLFDVCTKIYIASDTTPGDITQYETCSDLIDVVVDISEIYGWERPDPEPGSFEEKMLAQETGNSDAEAMITMERRGAKCLYLREVNKYLALVCIMAVDDPAEKRAMVEYNMRVFARGVNQVFEVRPRLMEDAELKRVQRAKASEAKMGRKK</sequence>
<keyword evidence="9" id="KW-1185">Reference proteome</keyword>
<dbReference type="GO" id="GO:0012505">
    <property type="term" value="C:endomembrane system"/>
    <property type="evidence" value="ECO:0007669"/>
    <property type="project" value="UniProtKB-SubCell"/>
</dbReference>
<dbReference type="PANTHER" id="PTHR11259">
    <property type="entry name" value="RAS-RELATED GTP BINDING RAG/GTR YEAST"/>
    <property type="match status" value="1"/>
</dbReference>
<keyword evidence="3" id="KW-0547">Nucleotide-binding</keyword>
<name>A0A5N6L071_9ROSI</name>
<proteinExistence type="inferred from homology"/>
<keyword evidence="4" id="KW-0378">Hydrolase</keyword>
<accession>A0A5N6L071</accession>
<dbReference type="SUPFAM" id="SSF52540">
    <property type="entry name" value="P-loop containing nucleoside triphosphate hydrolases"/>
    <property type="match status" value="1"/>
</dbReference>
<evidence type="ECO:0000256" key="3">
    <source>
        <dbReference type="ARBA" id="ARBA00022741"/>
    </source>
</evidence>
<dbReference type="Pfam" id="PF04670">
    <property type="entry name" value="Gtr1_RagA"/>
    <property type="match status" value="1"/>
</dbReference>